<dbReference type="EMBL" id="CAUYUJ010002977">
    <property type="protein sequence ID" value="CAK0803224.1"/>
    <property type="molecule type" value="Genomic_DNA"/>
</dbReference>
<keyword evidence="2" id="KW-1185">Reference proteome</keyword>
<proteinExistence type="predicted"/>
<organism evidence="1 2">
    <name type="scientific">Prorocentrum cordatum</name>
    <dbReference type="NCBI Taxonomy" id="2364126"/>
    <lineage>
        <taxon>Eukaryota</taxon>
        <taxon>Sar</taxon>
        <taxon>Alveolata</taxon>
        <taxon>Dinophyceae</taxon>
        <taxon>Prorocentrales</taxon>
        <taxon>Prorocentraceae</taxon>
        <taxon>Prorocentrum</taxon>
    </lineage>
</organism>
<evidence type="ECO:0000313" key="1">
    <source>
        <dbReference type="EMBL" id="CAK0803224.1"/>
    </source>
</evidence>
<feature type="non-terminal residue" evidence="1">
    <location>
        <position position="85"/>
    </location>
</feature>
<sequence length="85" mass="9225">MKDPTGLMHASSQEMAPTAWAVRYSTLLALCGLIHVTIPPASYECRRNSAVAVQRLHCASLCKSVAAAERCASPFESLAELQRHL</sequence>
<name>A0ABN9QC35_9DINO</name>
<protein>
    <recommendedName>
        <fullName evidence="3">Secreted protein</fullName>
    </recommendedName>
</protein>
<gene>
    <name evidence="1" type="ORF">PCOR1329_LOCUS10487</name>
</gene>
<comment type="caution">
    <text evidence="1">The sequence shown here is derived from an EMBL/GenBank/DDBJ whole genome shotgun (WGS) entry which is preliminary data.</text>
</comment>
<evidence type="ECO:0008006" key="3">
    <source>
        <dbReference type="Google" id="ProtNLM"/>
    </source>
</evidence>
<accession>A0ABN9QC35</accession>
<dbReference type="Proteomes" id="UP001189429">
    <property type="component" value="Unassembled WGS sequence"/>
</dbReference>
<reference evidence="1" key="1">
    <citation type="submission" date="2023-10" db="EMBL/GenBank/DDBJ databases">
        <authorList>
            <person name="Chen Y."/>
            <person name="Shah S."/>
            <person name="Dougan E. K."/>
            <person name="Thang M."/>
            <person name="Chan C."/>
        </authorList>
    </citation>
    <scope>NUCLEOTIDE SEQUENCE [LARGE SCALE GENOMIC DNA]</scope>
</reference>
<evidence type="ECO:0000313" key="2">
    <source>
        <dbReference type="Proteomes" id="UP001189429"/>
    </source>
</evidence>